<sequence>MRLLLVSLIVVCLHREGGCVSPDIHLVATTNRTKMYQLIYKFLSQDSEYSAKLKRSFVDFDELCPTVKKMNSELPGNNIVIMIHEGEEDMTPCSYKVHRESVNLLQVFNTSIAPRYAPELLFYSRFGKIRLGPFQQRICDVNGPNVPINPPIIDIKAKLKTFMKMVVRVAWQNPDQMSTDLITPLRSLTEEKLVQELLEDRQRHESQAHSVVTVTTFFTILYPILLLYILALVLAAFPDRKLILKSSMHPEEEQGPKKPRRKRRARERRSLQDKLQDKIESAREKLMT</sequence>
<feature type="region of interest" description="Disordered" evidence="1">
    <location>
        <begin position="247"/>
        <end position="288"/>
    </location>
</feature>
<feature type="chain" id="PRO_5035385176" evidence="3">
    <location>
        <begin position="20"/>
        <end position="288"/>
    </location>
</feature>
<dbReference type="EMBL" id="CAJFDI010000001">
    <property type="protein sequence ID" value="CAD5212061.1"/>
    <property type="molecule type" value="Genomic_DNA"/>
</dbReference>
<keyword evidence="2" id="KW-0472">Membrane</keyword>
<dbReference type="EMBL" id="CAJFCV020000001">
    <property type="protein sequence ID" value="CAG9089721.1"/>
    <property type="molecule type" value="Genomic_DNA"/>
</dbReference>
<feature type="transmembrane region" description="Helical" evidence="2">
    <location>
        <begin position="211"/>
        <end position="237"/>
    </location>
</feature>
<evidence type="ECO:0000256" key="1">
    <source>
        <dbReference type="SAM" id="MobiDB-lite"/>
    </source>
</evidence>
<keyword evidence="3" id="KW-0732">Signal</keyword>
<feature type="compositionally biased region" description="Basic and acidic residues" evidence="1">
    <location>
        <begin position="268"/>
        <end position="288"/>
    </location>
</feature>
<dbReference type="Proteomes" id="UP000582659">
    <property type="component" value="Unassembled WGS sequence"/>
</dbReference>
<organism evidence="4 5">
    <name type="scientific">Bursaphelenchus xylophilus</name>
    <name type="common">Pinewood nematode worm</name>
    <name type="synonym">Aphelenchoides xylophilus</name>
    <dbReference type="NCBI Taxonomy" id="6326"/>
    <lineage>
        <taxon>Eukaryota</taxon>
        <taxon>Metazoa</taxon>
        <taxon>Ecdysozoa</taxon>
        <taxon>Nematoda</taxon>
        <taxon>Chromadorea</taxon>
        <taxon>Rhabditida</taxon>
        <taxon>Tylenchina</taxon>
        <taxon>Tylenchomorpha</taxon>
        <taxon>Aphelenchoidea</taxon>
        <taxon>Aphelenchoididae</taxon>
        <taxon>Bursaphelenchus</taxon>
    </lineage>
</organism>
<evidence type="ECO:0000256" key="3">
    <source>
        <dbReference type="SAM" id="SignalP"/>
    </source>
</evidence>
<dbReference type="OrthoDB" id="10563692at2759"/>
<reference evidence="4" key="1">
    <citation type="submission" date="2020-09" db="EMBL/GenBank/DDBJ databases">
        <authorList>
            <person name="Kikuchi T."/>
        </authorList>
    </citation>
    <scope>NUCLEOTIDE SEQUENCE</scope>
    <source>
        <strain evidence="4">Ka4C1</strain>
    </source>
</reference>
<accession>A0A7I8XLR9</accession>
<comment type="caution">
    <text evidence="4">The sequence shown here is derived from an EMBL/GenBank/DDBJ whole genome shotgun (WGS) entry which is preliminary data.</text>
</comment>
<evidence type="ECO:0000313" key="4">
    <source>
        <dbReference type="EMBL" id="CAD5212061.1"/>
    </source>
</evidence>
<dbReference type="AlphaFoldDB" id="A0A7I8XLR9"/>
<evidence type="ECO:0000313" key="5">
    <source>
        <dbReference type="Proteomes" id="UP000659654"/>
    </source>
</evidence>
<proteinExistence type="predicted"/>
<keyword evidence="5" id="KW-1185">Reference proteome</keyword>
<protein>
    <submittedName>
        <fullName evidence="4">(pine wood nematode) hypothetical protein</fullName>
    </submittedName>
</protein>
<feature type="compositionally biased region" description="Basic residues" evidence="1">
    <location>
        <begin position="257"/>
        <end position="267"/>
    </location>
</feature>
<keyword evidence="2" id="KW-0812">Transmembrane</keyword>
<feature type="signal peptide" evidence="3">
    <location>
        <begin position="1"/>
        <end position="19"/>
    </location>
</feature>
<feature type="compositionally biased region" description="Basic and acidic residues" evidence="1">
    <location>
        <begin position="247"/>
        <end position="256"/>
    </location>
</feature>
<evidence type="ECO:0000256" key="2">
    <source>
        <dbReference type="SAM" id="Phobius"/>
    </source>
</evidence>
<keyword evidence="2" id="KW-1133">Transmembrane helix</keyword>
<gene>
    <name evidence="4" type="ORF">BXYJ_LOCUS2731</name>
</gene>
<name>A0A7I8XLR9_BURXY</name>
<dbReference type="Proteomes" id="UP000659654">
    <property type="component" value="Unassembled WGS sequence"/>
</dbReference>